<reference evidence="2 3" key="1">
    <citation type="submission" date="2019-01" db="EMBL/GenBank/DDBJ databases">
        <title>Sinorhodobacter populi sp. nov. isolated from the symptomatic bark tissue of Populus euramericana canker.</title>
        <authorList>
            <person name="Xu G."/>
        </authorList>
    </citation>
    <scope>NUCLEOTIDE SEQUENCE [LARGE SCALE GENOMIC DNA]</scope>
    <source>
        <strain evidence="2 3">SK2B-1</strain>
    </source>
</reference>
<name>A0A443JC01_9RHOB</name>
<evidence type="ECO:0000313" key="3">
    <source>
        <dbReference type="Proteomes" id="UP000284476"/>
    </source>
</evidence>
<accession>A0A443JC01</accession>
<dbReference type="RefSeq" id="WP_128209910.1">
    <property type="nucleotide sequence ID" value="NZ_JBHRSO010000040.1"/>
</dbReference>
<feature type="chain" id="PRO_5019232687" evidence="1">
    <location>
        <begin position="27"/>
        <end position="952"/>
    </location>
</feature>
<reference evidence="2 3" key="2">
    <citation type="submission" date="2019-01" db="EMBL/GenBank/DDBJ databases">
        <authorList>
            <person name="Li Y."/>
        </authorList>
    </citation>
    <scope>NUCLEOTIDE SEQUENCE [LARGE SCALE GENOMIC DNA]</scope>
    <source>
        <strain evidence="2 3">SK2B-1</strain>
    </source>
</reference>
<dbReference type="Gene3D" id="3.20.20.80">
    <property type="entry name" value="Glycosidases"/>
    <property type="match status" value="1"/>
</dbReference>
<dbReference type="InterPro" id="IPR013783">
    <property type="entry name" value="Ig-like_fold"/>
</dbReference>
<keyword evidence="1" id="KW-0732">Signal</keyword>
<evidence type="ECO:0000313" key="2">
    <source>
        <dbReference type="EMBL" id="RWR18000.1"/>
    </source>
</evidence>
<evidence type="ECO:0000256" key="1">
    <source>
        <dbReference type="SAM" id="SignalP"/>
    </source>
</evidence>
<dbReference type="Gene3D" id="2.60.40.10">
    <property type="entry name" value="Immunoglobulins"/>
    <property type="match status" value="1"/>
</dbReference>
<sequence>MMNIRRFVGACLAGLIAAQGATEASAQDAQFTVQTQVVNPDLPAFTATLGGLGNGAEFMRGGGGFEPTVFRNRLTAAADAPNTIIADRQQISNYDSWPEGAFDGADIEVLRIVNGVMQTVRRDRVAQGGYHASGWNMATPSGRMIPAGTTRWNFSWDTFNRMDAPYYYTVRAVDASGNLSQPAAAVSITPPGKPGNVAEKATFQKVKLSGGTASLPAPQNLSVRLAVSRTAMLSWDPVPGAAGYVVYRSDLPPERHRGYSIDLEGTGEPIRKGDMILLRKTFTTPTRAEISTNRVWGAATPTSTFGISFLPGLAGDPGLPDFRLVPHDPDTPVPDPGETYLQVDLKNGGDIQLGKFNFAGPANGYYPTLKPDETYRFEIWLRGQGRITGRFGAGGVYKSIPGLPVEFRVGPEWQKYVVDFRVPPAPPESRSVGKMGIRLFGHGQVDVDNLRIYQLGTDFMDIRPEDRAALMDSGMSALRTHMFIKTKFSSYDLSQLTAPAGVAPRSGGHSLPQMLGITRSLGMDPWVQVEPHFSAEEWLGLVEYLAAPFDPAKDDPKALPWAARRAAQGHSAPWTEDFNKIWFEIGNETWNRLFAPWTFQPMADAGRLNWTKYTAGEVYGLYQEHVLSIMRQSPWWDRLEPKLEPVIGGWGINDYGVDALKRSPGSRVLTNAAYIGGWDSGEGAVQQTPEGYASVMAYAPQVMAAAAKRYHDAVAKAAPDRDVILGTYESGPGYELNGLNGAKVTPEAALAQEKVMKGAGAGAATLDSFLIRAMAGDRIQNFFTYGRGDKFRSHARLDEGGQPYPSWAWLALFNHLGAGGDLLAVETEAVPKRDLPAISRRKEIPDAPMAAVYASRKGDRLTVVVVSRAVPDVPPGTDGHMSVAVDLPIVGAKSLTRYHESGDYRAENFTGPGTEIVSDTLPVPSDPGRLEIPDLAPASAEVYVFEGAEFPG</sequence>
<dbReference type="Proteomes" id="UP000284476">
    <property type="component" value="Unassembled WGS sequence"/>
</dbReference>
<gene>
    <name evidence="2" type="ORF">D2T30_17300</name>
</gene>
<dbReference type="EMBL" id="SAUZ01000022">
    <property type="protein sequence ID" value="RWR18000.1"/>
    <property type="molecule type" value="Genomic_DNA"/>
</dbReference>
<comment type="caution">
    <text evidence="2">The sequence shown here is derived from an EMBL/GenBank/DDBJ whole genome shotgun (WGS) entry which is preliminary data.</text>
</comment>
<feature type="signal peptide" evidence="1">
    <location>
        <begin position="1"/>
        <end position="26"/>
    </location>
</feature>
<proteinExistence type="predicted"/>
<dbReference type="AlphaFoldDB" id="A0A443JC01"/>
<organism evidence="2 3">
    <name type="scientific">Paenirhodobacter populi</name>
    <dbReference type="NCBI Taxonomy" id="2306993"/>
    <lineage>
        <taxon>Bacteria</taxon>
        <taxon>Pseudomonadati</taxon>
        <taxon>Pseudomonadota</taxon>
        <taxon>Alphaproteobacteria</taxon>
        <taxon>Rhodobacterales</taxon>
        <taxon>Rhodobacter group</taxon>
        <taxon>Paenirhodobacter</taxon>
    </lineage>
</organism>
<protein>
    <submittedName>
        <fullName evidence="2">Uncharacterized protein</fullName>
    </submittedName>
</protein>